<dbReference type="RefSeq" id="XP_009855714.1">
    <property type="nucleotide sequence ID" value="XM_009857412.1"/>
</dbReference>
<accession>F8MZT2</accession>
<dbReference type="OrthoDB" id="4347at2759"/>
<dbReference type="HOGENOM" id="CLU_1652661_0_0_1"/>
<dbReference type="VEuPathDB" id="FungiDB:NEUTE1DRAFT_55426"/>
<dbReference type="KEGG" id="nte:NEUTE1DRAFT55426"/>
<organism evidence="1 2">
    <name type="scientific">Neurospora tetrasperma (strain FGSC 2508 / ATCC MYA-4615 / P0657)</name>
    <dbReference type="NCBI Taxonomy" id="510951"/>
    <lineage>
        <taxon>Eukaryota</taxon>
        <taxon>Fungi</taxon>
        <taxon>Dikarya</taxon>
        <taxon>Ascomycota</taxon>
        <taxon>Pezizomycotina</taxon>
        <taxon>Sordariomycetes</taxon>
        <taxon>Sordariomycetidae</taxon>
        <taxon>Sordariales</taxon>
        <taxon>Sordariaceae</taxon>
        <taxon>Neurospora</taxon>
    </lineage>
</organism>
<dbReference type="EMBL" id="GL891382">
    <property type="protein sequence ID" value="EGO52069.1"/>
    <property type="molecule type" value="Genomic_DNA"/>
</dbReference>
<sequence length="160" mass="17817">MPIRPPGNPHPVSEPTLRSVFWDLNHLAMGHWGTGYEYLHTFDHAFQTWCRQAGIDPDTPFRANGRILPIVPLGTEDLREEARKESYVTVGGVKTFRTEVRAAEVHGRSKAKADTHSIHELMVIYTDPSDIPPTPKSPAYKPSLDSDSLGLATIKESFAV</sequence>
<dbReference type="Proteomes" id="UP000008065">
    <property type="component" value="Unassembled WGS sequence"/>
</dbReference>
<evidence type="ECO:0000313" key="2">
    <source>
        <dbReference type="Proteomes" id="UP000008065"/>
    </source>
</evidence>
<evidence type="ECO:0000313" key="1">
    <source>
        <dbReference type="EMBL" id="EGO52069.1"/>
    </source>
</evidence>
<gene>
    <name evidence="1" type="ORF">NEUTE1DRAFT_55426</name>
</gene>
<name>F8MZT2_NEUT8</name>
<dbReference type="GeneID" id="20828481"/>
<keyword evidence="2" id="KW-1185">Reference proteome</keyword>
<reference evidence="2" key="1">
    <citation type="journal article" date="2011" name="Genetics">
        <title>Massive changes in genome architecture accompany the transition to self-fertility in the filamentous fungus Neurospora tetrasperma.</title>
        <authorList>
            <person name="Ellison C.E."/>
            <person name="Stajich J.E."/>
            <person name="Jacobson D.J."/>
            <person name="Natvig D.O."/>
            <person name="Lapidus A."/>
            <person name="Foster B."/>
            <person name="Aerts A."/>
            <person name="Riley R."/>
            <person name="Lindquist E.A."/>
            <person name="Grigoriev I.V."/>
            <person name="Taylor J.W."/>
        </authorList>
    </citation>
    <scope>NUCLEOTIDE SEQUENCE [LARGE SCALE GENOMIC DNA]</scope>
    <source>
        <strain evidence="2">FGSC 2508 / P0657</strain>
    </source>
</reference>
<dbReference type="AlphaFoldDB" id="F8MZT2"/>
<proteinExistence type="predicted"/>
<protein>
    <submittedName>
        <fullName evidence="1">Uncharacterized protein</fullName>
    </submittedName>
</protein>